<gene>
    <name evidence="9" type="ORF">E4L95_03860</name>
</gene>
<comment type="similarity">
    <text evidence="2">Belongs to the ABC transporter superfamily.</text>
</comment>
<evidence type="ECO:0000256" key="4">
    <source>
        <dbReference type="ARBA" id="ARBA00022475"/>
    </source>
</evidence>
<keyword evidence="7" id="KW-0472">Membrane</keyword>
<dbReference type="GO" id="GO:0005524">
    <property type="term" value="F:ATP binding"/>
    <property type="evidence" value="ECO:0007669"/>
    <property type="project" value="UniProtKB-KW"/>
</dbReference>
<evidence type="ECO:0000313" key="10">
    <source>
        <dbReference type="Proteomes" id="UP000297972"/>
    </source>
</evidence>
<dbReference type="PROSITE" id="PS50893">
    <property type="entry name" value="ABC_TRANSPORTER_2"/>
    <property type="match status" value="1"/>
</dbReference>
<keyword evidence="5" id="KW-0547">Nucleotide-binding</keyword>
<dbReference type="GO" id="GO:0016887">
    <property type="term" value="F:ATP hydrolysis activity"/>
    <property type="evidence" value="ECO:0007669"/>
    <property type="project" value="InterPro"/>
</dbReference>
<dbReference type="GO" id="GO:0005886">
    <property type="term" value="C:plasma membrane"/>
    <property type="evidence" value="ECO:0007669"/>
    <property type="project" value="UniProtKB-SubCell"/>
</dbReference>
<keyword evidence="6 9" id="KW-0067">ATP-binding</keyword>
<evidence type="ECO:0000313" key="9">
    <source>
        <dbReference type="EMBL" id="TGN67755.1"/>
    </source>
</evidence>
<dbReference type="InterPro" id="IPR017871">
    <property type="entry name" value="ABC_transporter-like_CS"/>
</dbReference>
<comment type="caution">
    <text evidence="9">The sequence shown here is derived from an EMBL/GenBank/DDBJ whole genome shotgun (WGS) entry which is preliminary data.</text>
</comment>
<dbReference type="InterPro" id="IPR003439">
    <property type="entry name" value="ABC_transporter-like_ATP-bd"/>
</dbReference>
<dbReference type="PROSITE" id="PS00211">
    <property type="entry name" value="ABC_TRANSPORTER_1"/>
    <property type="match status" value="1"/>
</dbReference>
<dbReference type="CDD" id="cd03257">
    <property type="entry name" value="ABC_NikE_OppD_transporters"/>
    <property type="match status" value="1"/>
</dbReference>
<evidence type="ECO:0000256" key="5">
    <source>
        <dbReference type="ARBA" id="ARBA00022741"/>
    </source>
</evidence>
<evidence type="ECO:0000256" key="1">
    <source>
        <dbReference type="ARBA" id="ARBA00004417"/>
    </source>
</evidence>
<dbReference type="GO" id="GO:0055085">
    <property type="term" value="P:transmembrane transport"/>
    <property type="evidence" value="ECO:0007669"/>
    <property type="project" value="UniProtKB-ARBA"/>
</dbReference>
<comment type="subcellular location">
    <subcellularLocation>
        <location evidence="1">Cell inner membrane</location>
        <topology evidence="1">Peripheral membrane protein</topology>
    </subcellularLocation>
</comment>
<evidence type="ECO:0000259" key="8">
    <source>
        <dbReference type="PROSITE" id="PS50893"/>
    </source>
</evidence>
<dbReference type="Gene3D" id="3.40.50.300">
    <property type="entry name" value="P-loop containing nucleotide triphosphate hydrolases"/>
    <property type="match status" value="1"/>
</dbReference>
<feature type="domain" description="ABC transporter" evidence="8">
    <location>
        <begin position="16"/>
        <end position="267"/>
    </location>
</feature>
<dbReference type="RefSeq" id="WP_135816471.1">
    <property type="nucleotide sequence ID" value="NZ_SRPG01000022.1"/>
</dbReference>
<keyword evidence="3" id="KW-0813">Transport</keyword>
<dbReference type="Pfam" id="PF08352">
    <property type="entry name" value="oligo_HPY"/>
    <property type="match status" value="1"/>
</dbReference>
<evidence type="ECO:0000256" key="6">
    <source>
        <dbReference type="ARBA" id="ARBA00022840"/>
    </source>
</evidence>
<dbReference type="EMBL" id="SRPG01000022">
    <property type="protein sequence ID" value="TGN67755.1"/>
    <property type="molecule type" value="Genomic_DNA"/>
</dbReference>
<dbReference type="InterPro" id="IPR013563">
    <property type="entry name" value="Oligopep_ABC_C"/>
</dbReference>
<dbReference type="GO" id="GO:0015833">
    <property type="term" value="P:peptide transport"/>
    <property type="evidence" value="ECO:0007669"/>
    <property type="project" value="InterPro"/>
</dbReference>
<dbReference type="InterPro" id="IPR027417">
    <property type="entry name" value="P-loop_NTPase"/>
</dbReference>
<accession>A0A4Z1CRC0</accession>
<reference evidence="9 10" key="1">
    <citation type="submission" date="2019-03" db="EMBL/GenBank/DDBJ databases">
        <authorList>
            <person name="Li J."/>
        </authorList>
    </citation>
    <scope>NUCLEOTIDE SEQUENCE [LARGE SCALE GENOMIC DNA]</scope>
    <source>
        <strain evidence="9 10">3058</strain>
    </source>
</reference>
<evidence type="ECO:0000256" key="2">
    <source>
        <dbReference type="ARBA" id="ARBA00005417"/>
    </source>
</evidence>
<dbReference type="NCBIfam" id="TIGR01727">
    <property type="entry name" value="oligo_HPY"/>
    <property type="match status" value="1"/>
</dbReference>
<dbReference type="FunFam" id="3.40.50.300:FF:000016">
    <property type="entry name" value="Oligopeptide ABC transporter ATP-binding component"/>
    <property type="match status" value="1"/>
</dbReference>
<dbReference type="InterPro" id="IPR050388">
    <property type="entry name" value="ABC_Ni/Peptide_Import"/>
</dbReference>
<dbReference type="AlphaFoldDB" id="A0A4Z1CRC0"/>
<keyword evidence="10" id="KW-1185">Reference proteome</keyword>
<evidence type="ECO:0000256" key="7">
    <source>
        <dbReference type="ARBA" id="ARBA00023136"/>
    </source>
</evidence>
<keyword evidence="4" id="KW-1003">Cell membrane</keyword>
<dbReference type="InterPro" id="IPR003593">
    <property type="entry name" value="AAA+_ATPase"/>
</dbReference>
<dbReference type="SMART" id="SM00382">
    <property type="entry name" value="AAA"/>
    <property type="match status" value="1"/>
</dbReference>
<sequence>MDIVAHKTPPEAGASLRVRDLHVSFDSDQGRIFAVNGVDLDVAPGETLALVGESGSGKSVTSEAVMGIVDCPPGQVSAREMMWGGRSLTQMTRTERRKLCGRTFSLVFQDALTALNPGFTVGYQIAEMFRVHQGLSKRQAREKAIESLRRVGIPAPERRVDEYPHQYSGGMRQRAMIAIAIALRPKLLFADEPTTALDVTVQAQVIELIKQIQREDGMSLVLVSHDLDLVAQYCDRIAVMYAGRIVETGTVDQVYLNPAHPYTRGLISSRPTLHSDQGVLSTIPGLPPRLTALPEGCAFEPRCTMSTDLCQRAVPGEVRLAPGHLSRCHFAGQVEHERAAS</sequence>
<dbReference type="PANTHER" id="PTHR43297:SF2">
    <property type="entry name" value="DIPEPTIDE TRANSPORT ATP-BINDING PROTEIN DPPD"/>
    <property type="match status" value="1"/>
</dbReference>
<name>A0A4Z1CRC0_9RHOB</name>
<dbReference type="OrthoDB" id="9802264at2"/>
<dbReference type="Pfam" id="PF00005">
    <property type="entry name" value="ABC_tran"/>
    <property type="match status" value="1"/>
</dbReference>
<dbReference type="PANTHER" id="PTHR43297">
    <property type="entry name" value="OLIGOPEPTIDE TRANSPORT ATP-BINDING PROTEIN APPD"/>
    <property type="match status" value="1"/>
</dbReference>
<dbReference type="Proteomes" id="UP000297972">
    <property type="component" value="Unassembled WGS sequence"/>
</dbReference>
<protein>
    <submittedName>
        <fullName evidence="9">ABC transporter ATP-binding protein</fullName>
    </submittedName>
</protein>
<dbReference type="SUPFAM" id="SSF52540">
    <property type="entry name" value="P-loop containing nucleoside triphosphate hydrolases"/>
    <property type="match status" value="1"/>
</dbReference>
<proteinExistence type="inferred from homology"/>
<evidence type="ECO:0000256" key="3">
    <source>
        <dbReference type="ARBA" id="ARBA00022448"/>
    </source>
</evidence>
<organism evidence="9 10">
    <name type="scientific">Paracoccus liaowanqingii</name>
    <dbReference type="NCBI Taxonomy" id="2560053"/>
    <lineage>
        <taxon>Bacteria</taxon>
        <taxon>Pseudomonadati</taxon>
        <taxon>Pseudomonadota</taxon>
        <taxon>Alphaproteobacteria</taxon>
        <taxon>Rhodobacterales</taxon>
        <taxon>Paracoccaceae</taxon>
        <taxon>Paracoccus</taxon>
    </lineage>
</organism>